<dbReference type="CDD" id="cd22271">
    <property type="entry name" value="DPBB_EXP_N-like"/>
    <property type="match status" value="1"/>
</dbReference>
<comment type="caution">
    <text evidence="2">The sequence shown here is derived from an EMBL/GenBank/DDBJ whole genome shotgun (WGS) entry which is preliminary data.</text>
</comment>
<dbReference type="InterPro" id="IPR009009">
    <property type="entry name" value="RlpA-like_DPBB"/>
</dbReference>
<dbReference type="PANTHER" id="PTHR31867">
    <property type="entry name" value="EXPANSIN-A15"/>
    <property type="match status" value="1"/>
</dbReference>
<dbReference type="SUPFAM" id="SSF50685">
    <property type="entry name" value="Barwin-like endoglucanases"/>
    <property type="match status" value="1"/>
</dbReference>
<evidence type="ECO:0000259" key="1">
    <source>
        <dbReference type="PROSITE" id="PS50842"/>
    </source>
</evidence>
<dbReference type="Pfam" id="PF03330">
    <property type="entry name" value="DPBB_1"/>
    <property type="match status" value="1"/>
</dbReference>
<feature type="domain" description="Expansin-like EG45" evidence="1">
    <location>
        <begin position="61"/>
        <end position="189"/>
    </location>
</feature>
<dbReference type="STRING" id="33097.A0A150GRI2"/>
<dbReference type="Proteomes" id="UP000075714">
    <property type="component" value="Unassembled WGS sequence"/>
</dbReference>
<keyword evidence="3" id="KW-1185">Reference proteome</keyword>
<dbReference type="SMART" id="SM00837">
    <property type="entry name" value="DPBB_1"/>
    <property type="match status" value="1"/>
</dbReference>
<name>A0A150GRI2_GONPE</name>
<dbReference type="InterPro" id="IPR036908">
    <property type="entry name" value="RlpA-like_sf"/>
</dbReference>
<protein>
    <recommendedName>
        <fullName evidence="1">Expansin-like EG45 domain-containing protein</fullName>
    </recommendedName>
</protein>
<dbReference type="OrthoDB" id="5823761at2759"/>
<evidence type="ECO:0000313" key="3">
    <source>
        <dbReference type="Proteomes" id="UP000075714"/>
    </source>
</evidence>
<evidence type="ECO:0000313" key="2">
    <source>
        <dbReference type="EMBL" id="KXZ51940.1"/>
    </source>
</evidence>
<dbReference type="AlphaFoldDB" id="A0A150GRI2"/>
<dbReference type="InterPro" id="IPR007112">
    <property type="entry name" value="Expansin/allergen_DPBB_dom"/>
</dbReference>
<dbReference type="InterPro" id="IPR002963">
    <property type="entry name" value="Expansin"/>
</dbReference>
<gene>
    <name evidence="2" type="ORF">GPECTOR_11g65</name>
</gene>
<accession>A0A150GRI2</accession>
<reference evidence="3" key="1">
    <citation type="journal article" date="2016" name="Nat. Commun.">
        <title>The Gonium pectorale genome demonstrates co-option of cell cycle regulation during the evolution of multicellularity.</title>
        <authorList>
            <person name="Hanschen E.R."/>
            <person name="Marriage T.N."/>
            <person name="Ferris P.J."/>
            <person name="Hamaji T."/>
            <person name="Toyoda A."/>
            <person name="Fujiyama A."/>
            <person name="Neme R."/>
            <person name="Noguchi H."/>
            <person name="Minakuchi Y."/>
            <person name="Suzuki M."/>
            <person name="Kawai-Toyooka H."/>
            <person name="Smith D.R."/>
            <person name="Sparks H."/>
            <person name="Anderson J."/>
            <person name="Bakaric R."/>
            <person name="Luria V."/>
            <person name="Karger A."/>
            <person name="Kirschner M.W."/>
            <person name="Durand P.M."/>
            <person name="Michod R.E."/>
            <person name="Nozaki H."/>
            <person name="Olson B.J."/>
        </authorList>
    </citation>
    <scope>NUCLEOTIDE SEQUENCE [LARGE SCALE GENOMIC DNA]</scope>
    <source>
        <strain evidence="3">NIES-2863</strain>
    </source>
</reference>
<dbReference type="EMBL" id="LSYV01000012">
    <property type="protein sequence ID" value="KXZ51940.1"/>
    <property type="molecule type" value="Genomic_DNA"/>
</dbReference>
<dbReference type="Gene3D" id="2.40.40.10">
    <property type="entry name" value="RlpA-like domain"/>
    <property type="match status" value="1"/>
</dbReference>
<dbReference type="PROSITE" id="PS50842">
    <property type="entry name" value="EXPANSIN_EG45"/>
    <property type="match status" value="1"/>
</dbReference>
<proteinExistence type="predicted"/>
<organism evidence="2 3">
    <name type="scientific">Gonium pectorale</name>
    <name type="common">Green alga</name>
    <dbReference type="NCBI Taxonomy" id="33097"/>
    <lineage>
        <taxon>Eukaryota</taxon>
        <taxon>Viridiplantae</taxon>
        <taxon>Chlorophyta</taxon>
        <taxon>core chlorophytes</taxon>
        <taxon>Chlorophyceae</taxon>
        <taxon>CS clade</taxon>
        <taxon>Chlamydomonadales</taxon>
        <taxon>Volvocaceae</taxon>
        <taxon>Gonium</taxon>
    </lineage>
</organism>
<dbReference type="GO" id="GO:0009664">
    <property type="term" value="P:plant-type cell wall organization"/>
    <property type="evidence" value="ECO:0007669"/>
    <property type="project" value="InterPro"/>
</dbReference>
<sequence>MASAALNCGSRRCRIARLAFAAVVASALTALPRASATWGDGWRPARATRFDGPDDWWSIHEGSCGFGYLDQDKASGWDVAALSDACDDYAGSCGRCYEVRCDPTNFKDGYGQELERKDVCRDPGESVVVQVVDTCPCHYPGNAYSNRRWCCGDMYHLDLSTWAFEKLADRKWGVIGLQVRPVPCWQRPGRAAFLPPNHSPFVSRVHRPWGWRDRRPWH</sequence>